<keyword evidence="7" id="KW-1185">Reference proteome</keyword>
<dbReference type="AlphaFoldDB" id="A0A2A6BJ19"/>
<keyword evidence="3" id="KW-0687">Ribonucleoprotein</keyword>
<keyword evidence="2" id="KW-0689">Ribosomal protein</keyword>
<evidence type="ECO:0000313" key="7">
    <source>
        <dbReference type="Proteomes" id="UP000005239"/>
    </source>
</evidence>
<dbReference type="Gene3D" id="3.90.1030.10">
    <property type="entry name" value="Ribosomal protein L17"/>
    <property type="match status" value="1"/>
</dbReference>
<dbReference type="InterPro" id="IPR000456">
    <property type="entry name" value="Ribosomal_bL17"/>
</dbReference>
<evidence type="ECO:0000256" key="5">
    <source>
        <dbReference type="ARBA" id="ARBA00035413"/>
    </source>
</evidence>
<evidence type="ECO:0000313" key="6">
    <source>
        <dbReference type="EnsemblMetazoa" id="PPA14353.1"/>
    </source>
</evidence>
<gene>
    <name evidence="6" type="primary">WBGene00103907</name>
</gene>
<evidence type="ECO:0000256" key="4">
    <source>
        <dbReference type="ARBA" id="ARBA00035290"/>
    </source>
</evidence>
<evidence type="ECO:0000256" key="2">
    <source>
        <dbReference type="ARBA" id="ARBA00022980"/>
    </source>
</evidence>
<organism evidence="6 7">
    <name type="scientific">Pristionchus pacificus</name>
    <name type="common">Parasitic nematode worm</name>
    <dbReference type="NCBI Taxonomy" id="54126"/>
    <lineage>
        <taxon>Eukaryota</taxon>
        <taxon>Metazoa</taxon>
        <taxon>Ecdysozoa</taxon>
        <taxon>Nematoda</taxon>
        <taxon>Chromadorea</taxon>
        <taxon>Rhabditida</taxon>
        <taxon>Rhabditina</taxon>
        <taxon>Diplogasteromorpha</taxon>
        <taxon>Diplogasteroidea</taxon>
        <taxon>Neodiplogasteridae</taxon>
        <taxon>Pristionchus</taxon>
    </lineage>
</organism>
<dbReference type="GO" id="GO:0006412">
    <property type="term" value="P:translation"/>
    <property type="evidence" value="ECO:0007669"/>
    <property type="project" value="InterPro"/>
</dbReference>
<protein>
    <recommendedName>
        <fullName evidence="4">Large ribosomal subunit protein bL17m</fullName>
    </recommendedName>
    <alternativeName>
        <fullName evidence="5">39S ribosomal protein L17, mitochondrial</fullName>
    </alternativeName>
</protein>
<accession>A0A2A6BJ19</accession>
<dbReference type="PANTHER" id="PTHR14413">
    <property type="entry name" value="RIBOSOMAL PROTEIN L17"/>
    <property type="match status" value="1"/>
</dbReference>
<proteinExistence type="inferred from homology"/>
<dbReference type="SUPFAM" id="SSF64263">
    <property type="entry name" value="Prokaryotic ribosomal protein L17"/>
    <property type="match status" value="1"/>
</dbReference>
<dbReference type="GO" id="GO:0003735">
    <property type="term" value="F:structural constituent of ribosome"/>
    <property type="evidence" value="ECO:0007669"/>
    <property type="project" value="InterPro"/>
</dbReference>
<dbReference type="Proteomes" id="UP000005239">
    <property type="component" value="Unassembled WGS sequence"/>
</dbReference>
<comment type="similarity">
    <text evidence="1">Belongs to the bacterial ribosomal protein bL17 family.</text>
</comment>
<name>A0A2A6BJ19_PRIPA</name>
<dbReference type="GO" id="GO:1990904">
    <property type="term" value="C:ribonucleoprotein complex"/>
    <property type="evidence" value="ECO:0007669"/>
    <property type="project" value="UniProtKB-KW"/>
</dbReference>
<evidence type="ECO:0000256" key="3">
    <source>
        <dbReference type="ARBA" id="ARBA00023274"/>
    </source>
</evidence>
<dbReference type="FunFam" id="3.90.1030.10:FF:000015">
    <property type="entry name" value="Mitochondrial Ribosomal Protein, Large"/>
    <property type="match status" value="1"/>
</dbReference>
<dbReference type="OrthoDB" id="275000at2759"/>
<dbReference type="InterPro" id="IPR036373">
    <property type="entry name" value="Ribosomal_bL17_sf"/>
</dbReference>
<reference evidence="6" key="2">
    <citation type="submission" date="2022-06" db="UniProtKB">
        <authorList>
            <consortium name="EnsemblMetazoa"/>
        </authorList>
    </citation>
    <scope>IDENTIFICATION</scope>
    <source>
        <strain evidence="6">PS312</strain>
    </source>
</reference>
<dbReference type="PANTHER" id="PTHR14413:SF16">
    <property type="entry name" value="LARGE RIBOSOMAL SUBUNIT PROTEIN BL17M"/>
    <property type="match status" value="1"/>
</dbReference>
<dbReference type="Pfam" id="PF01196">
    <property type="entry name" value="Ribosomal_L17"/>
    <property type="match status" value="1"/>
</dbReference>
<accession>A0A8R1YCT7</accession>
<sequence>MSRVGGEVFSLTRSFSSRHLSNATLPTIQAAVGHIPQKLKTNGIEPNRRARLEVLRKIVTRLVREERAELQWNRAVEARPYLERLIQLAVEKGPSDEYTNEMVEWWLPEPGLDYKLYEVIAPRFVDRPAPFTGLYRLPSKRLEQYIQNKRIFWKRYEIGVLEIEGNPFPAVVSPPHTNNSHLLLNQLLKKSLQSRLNTLEKKE</sequence>
<reference evidence="7" key="1">
    <citation type="journal article" date="2008" name="Nat. Genet.">
        <title>The Pristionchus pacificus genome provides a unique perspective on nematode lifestyle and parasitism.</title>
        <authorList>
            <person name="Dieterich C."/>
            <person name="Clifton S.W."/>
            <person name="Schuster L.N."/>
            <person name="Chinwalla A."/>
            <person name="Delehaunty K."/>
            <person name="Dinkelacker I."/>
            <person name="Fulton L."/>
            <person name="Fulton R."/>
            <person name="Godfrey J."/>
            <person name="Minx P."/>
            <person name="Mitreva M."/>
            <person name="Roeseler W."/>
            <person name="Tian H."/>
            <person name="Witte H."/>
            <person name="Yang S.P."/>
            <person name="Wilson R.K."/>
            <person name="Sommer R.J."/>
        </authorList>
    </citation>
    <scope>NUCLEOTIDE SEQUENCE [LARGE SCALE GENOMIC DNA]</scope>
    <source>
        <strain evidence="7">PS312</strain>
    </source>
</reference>
<evidence type="ECO:0000256" key="1">
    <source>
        <dbReference type="ARBA" id="ARBA00008777"/>
    </source>
</evidence>
<dbReference type="EnsemblMetazoa" id="PPA14353.1">
    <property type="protein sequence ID" value="PPA14353.1"/>
    <property type="gene ID" value="WBGene00103907"/>
</dbReference>
<dbReference type="GO" id="GO:0005840">
    <property type="term" value="C:ribosome"/>
    <property type="evidence" value="ECO:0007669"/>
    <property type="project" value="UniProtKB-KW"/>
</dbReference>